<evidence type="ECO:0000313" key="7">
    <source>
        <dbReference type="EMBL" id="CAJ0945036.1"/>
    </source>
</evidence>
<gene>
    <name evidence="7" type="ORF">RIMI_LOCUS10701439</name>
</gene>
<proteinExistence type="predicted"/>
<evidence type="ECO:0000256" key="3">
    <source>
        <dbReference type="ARBA" id="ARBA00022741"/>
    </source>
</evidence>
<feature type="domain" description="Protein kinase" evidence="6">
    <location>
        <begin position="56"/>
        <end position="144"/>
    </location>
</feature>
<keyword evidence="1" id="KW-0723">Serine/threonine-protein kinase</keyword>
<evidence type="ECO:0000256" key="2">
    <source>
        <dbReference type="ARBA" id="ARBA00022679"/>
    </source>
</evidence>
<reference evidence="7" key="1">
    <citation type="submission" date="2023-07" db="EMBL/GenBank/DDBJ databases">
        <authorList>
            <person name="Stuckert A."/>
        </authorList>
    </citation>
    <scope>NUCLEOTIDE SEQUENCE</scope>
</reference>
<dbReference type="Pfam" id="PF00069">
    <property type="entry name" value="Pkinase"/>
    <property type="match status" value="1"/>
</dbReference>
<keyword evidence="5" id="KW-0067">ATP-binding</keyword>
<evidence type="ECO:0000256" key="1">
    <source>
        <dbReference type="ARBA" id="ARBA00022527"/>
    </source>
</evidence>
<evidence type="ECO:0000313" key="8">
    <source>
        <dbReference type="Proteomes" id="UP001176940"/>
    </source>
</evidence>
<keyword evidence="8" id="KW-1185">Reference proteome</keyword>
<keyword evidence="3" id="KW-0547">Nucleotide-binding</keyword>
<protein>
    <recommendedName>
        <fullName evidence="6">Protein kinase domain-containing protein</fullName>
    </recommendedName>
</protein>
<dbReference type="InterPro" id="IPR000719">
    <property type="entry name" value="Prot_kinase_dom"/>
</dbReference>
<organism evidence="7 8">
    <name type="scientific">Ranitomeya imitator</name>
    <name type="common">mimic poison frog</name>
    <dbReference type="NCBI Taxonomy" id="111125"/>
    <lineage>
        <taxon>Eukaryota</taxon>
        <taxon>Metazoa</taxon>
        <taxon>Chordata</taxon>
        <taxon>Craniata</taxon>
        <taxon>Vertebrata</taxon>
        <taxon>Euteleostomi</taxon>
        <taxon>Amphibia</taxon>
        <taxon>Batrachia</taxon>
        <taxon>Anura</taxon>
        <taxon>Neobatrachia</taxon>
        <taxon>Hyloidea</taxon>
        <taxon>Dendrobatidae</taxon>
        <taxon>Dendrobatinae</taxon>
        <taxon>Ranitomeya</taxon>
    </lineage>
</organism>
<dbReference type="EMBL" id="CAUEEQ010023369">
    <property type="protein sequence ID" value="CAJ0945036.1"/>
    <property type="molecule type" value="Genomic_DNA"/>
</dbReference>
<dbReference type="PANTHER" id="PTHR24353">
    <property type="entry name" value="CYCLIC NUCLEOTIDE-DEPENDENT PROTEIN KINASE"/>
    <property type="match status" value="1"/>
</dbReference>
<keyword evidence="4" id="KW-0418">Kinase</keyword>
<keyword evidence="2" id="KW-0808">Transferase</keyword>
<evidence type="ECO:0000259" key="6">
    <source>
        <dbReference type="Pfam" id="PF00069"/>
    </source>
</evidence>
<dbReference type="PANTHER" id="PTHR24353:SF155">
    <property type="match status" value="1"/>
</dbReference>
<dbReference type="Proteomes" id="UP001176940">
    <property type="component" value="Unassembled WGS sequence"/>
</dbReference>
<sequence>MSGAKRRLLKKLQKKESSPFNFSRQLRGQPAKRASIPVLQHFSIPILGCHHNSWHGGFGRVELVKLKDEDMTFALKCIKKKHIVDTHQQEHVYWEKNILQQINCPFIISSNEFMPPGGAALVTAKLVTEASLHSIYSPNTPSSQPVACSIAPLLPPPVATLGPRFTAATTPR</sequence>
<evidence type="ECO:0000256" key="4">
    <source>
        <dbReference type="ARBA" id="ARBA00022777"/>
    </source>
</evidence>
<evidence type="ECO:0000256" key="5">
    <source>
        <dbReference type="ARBA" id="ARBA00022840"/>
    </source>
</evidence>
<name>A0ABN9LLJ6_9NEOB</name>
<dbReference type="Gene3D" id="3.30.200.20">
    <property type="entry name" value="Phosphorylase Kinase, domain 1"/>
    <property type="match status" value="1"/>
</dbReference>
<dbReference type="InterPro" id="IPR011009">
    <property type="entry name" value="Kinase-like_dom_sf"/>
</dbReference>
<comment type="caution">
    <text evidence="7">The sequence shown here is derived from an EMBL/GenBank/DDBJ whole genome shotgun (WGS) entry which is preliminary data.</text>
</comment>
<accession>A0ABN9LLJ6</accession>
<dbReference type="SUPFAM" id="SSF56112">
    <property type="entry name" value="Protein kinase-like (PK-like)"/>
    <property type="match status" value="1"/>
</dbReference>